<proteinExistence type="predicted"/>
<dbReference type="AlphaFoldDB" id="A0A3A1NC76"/>
<gene>
    <name evidence="1" type="ORF">D2V08_00110</name>
</gene>
<reference evidence="1 2" key="1">
    <citation type="submission" date="2018-08" db="EMBL/GenBank/DDBJ databases">
        <title>Proposal of Muricauda 72 sp.nov. and Muricauda NH166 sp.nov., isolated from seawater.</title>
        <authorList>
            <person name="Cheng H."/>
            <person name="Wu Y.-H."/>
            <person name="Guo L.-L."/>
            <person name="Xu X.-W."/>
        </authorList>
    </citation>
    <scope>NUCLEOTIDE SEQUENCE [LARGE SCALE GENOMIC DNA]</scope>
    <source>
        <strain evidence="1 2">KCTC 22173</strain>
    </source>
</reference>
<name>A0A3A1NC76_9FLAO</name>
<sequence>MSTYFEDCASISTKFLRSNGFFEPNRVTDCTQKFISNNEIYNLTIVASTMEEKPLLIFHYSYRGENKRVEIELIPRYNHLGGVGYKFKCPETGKGCYKLYFVDGVVASIGHFKLLYRSQIKSQRIKDMDKNFGIIFKAEQARKEINSYRFKKYHGGKMTKKYKRCLKAIKEAEGVSMSDNKKYLFNKNH</sequence>
<dbReference type="Proteomes" id="UP000266067">
    <property type="component" value="Unassembled WGS sequence"/>
</dbReference>
<evidence type="ECO:0000313" key="1">
    <source>
        <dbReference type="EMBL" id="RIV38154.1"/>
    </source>
</evidence>
<evidence type="ECO:0000313" key="2">
    <source>
        <dbReference type="Proteomes" id="UP000266067"/>
    </source>
</evidence>
<dbReference type="EMBL" id="QXFH01000004">
    <property type="protein sequence ID" value="RIV38154.1"/>
    <property type="molecule type" value="Genomic_DNA"/>
</dbReference>
<dbReference type="RefSeq" id="WP_119606128.1">
    <property type="nucleotide sequence ID" value="NZ_QXFH01000004.1"/>
</dbReference>
<dbReference type="OrthoDB" id="837641at2"/>
<comment type="caution">
    <text evidence="1">The sequence shown here is derived from an EMBL/GenBank/DDBJ whole genome shotgun (WGS) entry which is preliminary data.</text>
</comment>
<keyword evidence="2" id="KW-1185">Reference proteome</keyword>
<accession>A0A3A1NC76</accession>
<organism evidence="1 2">
    <name type="scientific">Flagellimonas lutimaris</name>
    <dbReference type="NCBI Taxonomy" id="475082"/>
    <lineage>
        <taxon>Bacteria</taxon>
        <taxon>Pseudomonadati</taxon>
        <taxon>Bacteroidota</taxon>
        <taxon>Flavobacteriia</taxon>
        <taxon>Flavobacteriales</taxon>
        <taxon>Flavobacteriaceae</taxon>
        <taxon>Flagellimonas</taxon>
    </lineage>
</organism>
<protein>
    <submittedName>
        <fullName evidence="1">Uncharacterized protein</fullName>
    </submittedName>
</protein>